<proteinExistence type="predicted"/>
<gene>
    <name evidence="1" type="ORF">H9819_03225</name>
</gene>
<dbReference type="AlphaFoldDB" id="A0A9D2A4V1"/>
<evidence type="ECO:0000313" key="1">
    <source>
        <dbReference type="EMBL" id="HIZ01249.1"/>
    </source>
</evidence>
<reference evidence="1" key="1">
    <citation type="journal article" date="2021" name="PeerJ">
        <title>Extensive microbial diversity within the chicken gut microbiome revealed by metagenomics and culture.</title>
        <authorList>
            <person name="Gilroy R."/>
            <person name="Ravi A."/>
            <person name="Getino M."/>
            <person name="Pursley I."/>
            <person name="Horton D.L."/>
            <person name="Alikhan N.F."/>
            <person name="Baker D."/>
            <person name="Gharbi K."/>
            <person name="Hall N."/>
            <person name="Watson M."/>
            <person name="Adriaenssens E.M."/>
            <person name="Foster-Nyarko E."/>
            <person name="Jarju S."/>
            <person name="Secka A."/>
            <person name="Antonio M."/>
            <person name="Oren A."/>
            <person name="Chaudhuri R.R."/>
            <person name="La Ragione R."/>
            <person name="Hildebrand F."/>
            <person name="Pallen M.J."/>
        </authorList>
    </citation>
    <scope>NUCLEOTIDE SEQUENCE</scope>
    <source>
        <strain evidence="1">ChiHjej12B11-24981</strain>
    </source>
</reference>
<organism evidence="1 2">
    <name type="scientific">Candidatus Bacteroides merdipullorum</name>
    <dbReference type="NCBI Taxonomy" id="2838474"/>
    <lineage>
        <taxon>Bacteria</taxon>
        <taxon>Pseudomonadati</taxon>
        <taxon>Bacteroidota</taxon>
        <taxon>Bacteroidia</taxon>
        <taxon>Bacteroidales</taxon>
        <taxon>Bacteroidaceae</taxon>
        <taxon>Bacteroides</taxon>
    </lineage>
</organism>
<sequence length="70" mass="7814">MKHNIIICFSVFMYVITTISAQELNRDSVPPAHTIVDQVDELPMYPGGYQALAAFFSKELHLSGRSLATE</sequence>
<dbReference type="Proteomes" id="UP000824023">
    <property type="component" value="Unassembled WGS sequence"/>
</dbReference>
<name>A0A9D2A4V1_9BACE</name>
<reference evidence="1" key="2">
    <citation type="submission" date="2021-04" db="EMBL/GenBank/DDBJ databases">
        <authorList>
            <person name="Gilroy R."/>
        </authorList>
    </citation>
    <scope>NUCLEOTIDE SEQUENCE</scope>
    <source>
        <strain evidence="1">ChiHjej12B11-24981</strain>
    </source>
</reference>
<evidence type="ECO:0000313" key="2">
    <source>
        <dbReference type="Proteomes" id="UP000824023"/>
    </source>
</evidence>
<dbReference type="EMBL" id="DXCK01000047">
    <property type="protein sequence ID" value="HIZ01249.1"/>
    <property type="molecule type" value="Genomic_DNA"/>
</dbReference>
<comment type="caution">
    <text evidence="1">The sequence shown here is derived from an EMBL/GenBank/DDBJ whole genome shotgun (WGS) entry which is preliminary data.</text>
</comment>
<protein>
    <submittedName>
        <fullName evidence="1">Uncharacterized protein</fullName>
    </submittedName>
</protein>
<accession>A0A9D2A4V1</accession>